<reference evidence="2" key="2">
    <citation type="submission" date="2020-12" db="EMBL/GenBank/DDBJ databases">
        <authorList>
            <person name="Kanost M."/>
        </authorList>
    </citation>
    <scope>NUCLEOTIDE SEQUENCE</scope>
</reference>
<reference evidence="2" key="1">
    <citation type="journal article" date="2016" name="Insect Biochem. Mol. Biol.">
        <title>Multifaceted biological insights from a draft genome sequence of the tobacco hornworm moth, Manduca sexta.</title>
        <authorList>
            <person name="Kanost M.R."/>
            <person name="Arrese E.L."/>
            <person name="Cao X."/>
            <person name="Chen Y.R."/>
            <person name="Chellapilla S."/>
            <person name="Goldsmith M.R."/>
            <person name="Grosse-Wilde E."/>
            <person name="Heckel D.G."/>
            <person name="Herndon N."/>
            <person name="Jiang H."/>
            <person name="Papanicolaou A."/>
            <person name="Qu J."/>
            <person name="Soulages J.L."/>
            <person name="Vogel H."/>
            <person name="Walters J."/>
            <person name="Waterhouse R.M."/>
            <person name="Ahn S.J."/>
            <person name="Almeida F.C."/>
            <person name="An C."/>
            <person name="Aqrawi P."/>
            <person name="Bretschneider A."/>
            <person name="Bryant W.B."/>
            <person name="Bucks S."/>
            <person name="Chao H."/>
            <person name="Chevignon G."/>
            <person name="Christen J.M."/>
            <person name="Clarke D.F."/>
            <person name="Dittmer N.T."/>
            <person name="Ferguson L.C.F."/>
            <person name="Garavelou S."/>
            <person name="Gordon K.H.J."/>
            <person name="Gunaratna R.T."/>
            <person name="Han Y."/>
            <person name="Hauser F."/>
            <person name="He Y."/>
            <person name="Heidel-Fischer H."/>
            <person name="Hirsh A."/>
            <person name="Hu Y."/>
            <person name="Jiang H."/>
            <person name="Kalra D."/>
            <person name="Klinner C."/>
            <person name="Konig C."/>
            <person name="Kovar C."/>
            <person name="Kroll A.R."/>
            <person name="Kuwar S.S."/>
            <person name="Lee S.L."/>
            <person name="Lehman R."/>
            <person name="Li K."/>
            <person name="Li Z."/>
            <person name="Liang H."/>
            <person name="Lovelace S."/>
            <person name="Lu Z."/>
            <person name="Mansfield J.H."/>
            <person name="McCulloch K.J."/>
            <person name="Mathew T."/>
            <person name="Morton B."/>
            <person name="Muzny D.M."/>
            <person name="Neunemann D."/>
            <person name="Ongeri F."/>
            <person name="Pauchet Y."/>
            <person name="Pu L.L."/>
            <person name="Pyrousis I."/>
            <person name="Rao X.J."/>
            <person name="Redding A."/>
            <person name="Roesel C."/>
            <person name="Sanchez-Gracia A."/>
            <person name="Schaack S."/>
            <person name="Shukla A."/>
            <person name="Tetreau G."/>
            <person name="Wang Y."/>
            <person name="Xiong G.H."/>
            <person name="Traut W."/>
            <person name="Walsh T.K."/>
            <person name="Worley K.C."/>
            <person name="Wu D."/>
            <person name="Wu W."/>
            <person name="Wu Y.Q."/>
            <person name="Zhang X."/>
            <person name="Zou Z."/>
            <person name="Zucker H."/>
            <person name="Briscoe A.D."/>
            <person name="Burmester T."/>
            <person name="Clem R.J."/>
            <person name="Feyereisen R."/>
            <person name="Grimmelikhuijzen C.J.P."/>
            <person name="Hamodrakas S.J."/>
            <person name="Hansson B.S."/>
            <person name="Huguet E."/>
            <person name="Jermiin L.S."/>
            <person name="Lan Q."/>
            <person name="Lehman H.K."/>
            <person name="Lorenzen M."/>
            <person name="Merzendorfer H."/>
            <person name="Michalopoulos I."/>
            <person name="Morton D.B."/>
            <person name="Muthukrishnan S."/>
            <person name="Oakeshott J.G."/>
            <person name="Palmer W."/>
            <person name="Park Y."/>
            <person name="Passarelli A.L."/>
            <person name="Rozas J."/>
            <person name="Schwartz L.M."/>
            <person name="Smith W."/>
            <person name="Southgate A."/>
            <person name="Vilcinskas A."/>
            <person name="Vogt R."/>
            <person name="Wang P."/>
            <person name="Werren J."/>
            <person name="Yu X.Q."/>
            <person name="Zhou J.J."/>
            <person name="Brown S.J."/>
            <person name="Scherer S.E."/>
            <person name="Richards S."/>
            <person name="Blissard G.W."/>
        </authorList>
    </citation>
    <scope>NUCLEOTIDE SEQUENCE</scope>
</reference>
<protein>
    <recommendedName>
        <fullName evidence="1">Mab-21-like HhH/H2TH-like domain-containing protein</fullName>
    </recommendedName>
</protein>
<dbReference type="EMBL" id="JH668753">
    <property type="protein sequence ID" value="KAG6461541.1"/>
    <property type="molecule type" value="Genomic_DNA"/>
</dbReference>
<evidence type="ECO:0000313" key="2">
    <source>
        <dbReference type="EMBL" id="KAG6461541.1"/>
    </source>
</evidence>
<keyword evidence="3" id="KW-1185">Reference proteome</keyword>
<feature type="domain" description="Mab-21-like HhH/H2TH-like" evidence="1">
    <location>
        <begin position="6"/>
        <end position="82"/>
    </location>
</feature>
<dbReference type="InterPro" id="IPR046906">
    <property type="entry name" value="Mab-21_HhH/H2TH-like"/>
</dbReference>
<evidence type="ECO:0000313" key="3">
    <source>
        <dbReference type="Proteomes" id="UP000791440"/>
    </source>
</evidence>
<accession>A0A922CXI4</accession>
<proteinExistence type="predicted"/>
<dbReference type="Pfam" id="PF20266">
    <property type="entry name" value="Mab-21_C"/>
    <property type="match status" value="1"/>
</dbReference>
<dbReference type="AlphaFoldDB" id="A0A922CXI4"/>
<sequence length="118" mass="14063">MRDALGMSKIASYYIKTIFFWEIMKRNDKKFWATDPATLFKLMVQKVHSAIVDKNIPYFWNKSNNLIGHVDDNVLNNYETKLAPLLKILEQPANYRLVAKYLLSPQEYKEYNTRYLHL</sequence>
<name>A0A922CXI4_MANSE</name>
<organism evidence="2 3">
    <name type="scientific">Manduca sexta</name>
    <name type="common">Tobacco hawkmoth</name>
    <name type="synonym">Tobacco hornworm</name>
    <dbReference type="NCBI Taxonomy" id="7130"/>
    <lineage>
        <taxon>Eukaryota</taxon>
        <taxon>Metazoa</taxon>
        <taxon>Ecdysozoa</taxon>
        <taxon>Arthropoda</taxon>
        <taxon>Hexapoda</taxon>
        <taxon>Insecta</taxon>
        <taxon>Pterygota</taxon>
        <taxon>Neoptera</taxon>
        <taxon>Endopterygota</taxon>
        <taxon>Lepidoptera</taxon>
        <taxon>Glossata</taxon>
        <taxon>Ditrysia</taxon>
        <taxon>Bombycoidea</taxon>
        <taxon>Sphingidae</taxon>
        <taxon>Sphinginae</taxon>
        <taxon>Sphingini</taxon>
        <taxon>Manduca</taxon>
    </lineage>
</organism>
<gene>
    <name evidence="2" type="ORF">O3G_MSEX012694</name>
</gene>
<comment type="caution">
    <text evidence="2">The sequence shown here is derived from an EMBL/GenBank/DDBJ whole genome shotgun (WGS) entry which is preliminary data.</text>
</comment>
<dbReference type="Proteomes" id="UP000791440">
    <property type="component" value="Unassembled WGS sequence"/>
</dbReference>
<evidence type="ECO:0000259" key="1">
    <source>
        <dbReference type="Pfam" id="PF20266"/>
    </source>
</evidence>